<evidence type="ECO:0008006" key="4">
    <source>
        <dbReference type="Google" id="ProtNLM"/>
    </source>
</evidence>
<dbReference type="Pfam" id="PF14100">
    <property type="entry name" value="DUF6807"/>
    <property type="match status" value="1"/>
</dbReference>
<protein>
    <recommendedName>
        <fullName evidence="4">Methane oxygenase PmoA</fullName>
    </recommendedName>
</protein>
<dbReference type="EMBL" id="BMIU01000007">
    <property type="protein sequence ID" value="GGF29217.1"/>
    <property type="molecule type" value="Genomic_DNA"/>
</dbReference>
<gene>
    <name evidence="2" type="ORF">GCM10011339_16830</name>
</gene>
<evidence type="ECO:0000256" key="1">
    <source>
        <dbReference type="SAM" id="SignalP"/>
    </source>
</evidence>
<dbReference type="Proteomes" id="UP000647339">
    <property type="component" value="Unassembled WGS sequence"/>
</dbReference>
<dbReference type="InterPro" id="IPR029475">
    <property type="entry name" value="DUF6807"/>
</dbReference>
<name>A0ABQ1UX91_9BACT</name>
<feature type="signal peptide" evidence="1">
    <location>
        <begin position="1"/>
        <end position="23"/>
    </location>
</feature>
<feature type="chain" id="PRO_5047123928" description="Methane oxygenase PmoA" evidence="1">
    <location>
        <begin position="24"/>
        <end position="307"/>
    </location>
</feature>
<keyword evidence="1" id="KW-0732">Signal</keyword>
<organism evidence="2 3">
    <name type="scientific">Echinicola rosea</name>
    <dbReference type="NCBI Taxonomy" id="1807691"/>
    <lineage>
        <taxon>Bacteria</taxon>
        <taxon>Pseudomonadati</taxon>
        <taxon>Bacteroidota</taxon>
        <taxon>Cytophagia</taxon>
        <taxon>Cytophagales</taxon>
        <taxon>Cyclobacteriaceae</taxon>
        <taxon>Echinicola</taxon>
    </lineage>
</organism>
<keyword evidence="3" id="KW-1185">Reference proteome</keyword>
<accession>A0ABQ1UX91</accession>
<comment type="caution">
    <text evidence="2">The sequence shown here is derived from an EMBL/GenBank/DDBJ whole genome shotgun (WGS) entry which is preliminary data.</text>
</comment>
<proteinExistence type="predicted"/>
<evidence type="ECO:0000313" key="2">
    <source>
        <dbReference type="EMBL" id="GGF29217.1"/>
    </source>
</evidence>
<reference evidence="3" key="1">
    <citation type="journal article" date="2019" name="Int. J. Syst. Evol. Microbiol.">
        <title>The Global Catalogue of Microorganisms (GCM) 10K type strain sequencing project: providing services to taxonomists for standard genome sequencing and annotation.</title>
        <authorList>
            <consortium name="The Broad Institute Genomics Platform"/>
            <consortium name="The Broad Institute Genome Sequencing Center for Infectious Disease"/>
            <person name="Wu L."/>
            <person name="Ma J."/>
        </authorList>
    </citation>
    <scope>NUCLEOTIDE SEQUENCE [LARGE SCALE GENOMIC DNA]</scope>
    <source>
        <strain evidence="3">CGMCC 1.15407</strain>
    </source>
</reference>
<dbReference type="RefSeq" id="WP_137403212.1">
    <property type="nucleotide sequence ID" value="NZ_BMIU01000007.1"/>
</dbReference>
<sequence length="307" mass="34565">MKTILNSAILFLGLNLLFSCTHAQKFSFEKSAEGIMLTENGQPRYFYQTAPKSLDGNYPRANYVHPLYGLDGEVLTEDFPADHLHHRGIFWTWHQLYVNGKRIADPWFCEGISWKVINSEETIQGPQATLQSTVQWLADSLQNTPVLEEKVKITFERLEADAFSLTFDVTLTSLVEGVQLGGSEDAKGYGGFSPRIKLPDDVTFHSEGKSISPQNLPVQAGPWMNLTGTFDGTTSSNITIMGEPDKLPSYQGWILRSANSMQNIAFPGKEPIALPKGAPLHFRNMILVHRQCSTEEIDEYYRQFRQD</sequence>
<evidence type="ECO:0000313" key="3">
    <source>
        <dbReference type="Proteomes" id="UP000647339"/>
    </source>
</evidence>
<dbReference type="PROSITE" id="PS51257">
    <property type="entry name" value="PROKAR_LIPOPROTEIN"/>
    <property type="match status" value="1"/>
</dbReference>